<reference evidence="12" key="1">
    <citation type="submission" date="2019-04" db="EMBL/GenBank/DDBJ databases">
        <authorList>
            <person name="Alioto T."/>
            <person name="Alioto T."/>
        </authorList>
    </citation>
    <scope>NUCLEOTIDE SEQUENCE [LARGE SCALE GENOMIC DNA]</scope>
</reference>
<accession>A0A5E4ANH7</accession>
<dbReference type="EMBL" id="WJEC01007645">
    <property type="protein sequence ID" value="KAF7469494.1"/>
    <property type="molecule type" value="Genomic_DNA"/>
</dbReference>
<evidence type="ECO:0000256" key="3">
    <source>
        <dbReference type="ARBA" id="ARBA00022490"/>
    </source>
</evidence>
<evidence type="ECO:0000256" key="8">
    <source>
        <dbReference type="ARBA" id="ARBA00023273"/>
    </source>
</evidence>
<dbReference type="EMBL" id="CABDUW010000091">
    <property type="protein sequence ID" value="VTJ58042.1"/>
    <property type="molecule type" value="Genomic_DNA"/>
</dbReference>
<reference evidence="11" key="2">
    <citation type="submission" date="2020-08" db="EMBL/GenBank/DDBJ databases">
        <authorList>
            <person name="Shumante A."/>
            <person name="Zimin A.V."/>
            <person name="Puiu D."/>
            <person name="Salzberg S.L."/>
        </authorList>
    </citation>
    <scope>NUCLEOTIDE SEQUENCE</scope>
    <source>
        <strain evidence="11">WC2-LM</strain>
        <tissue evidence="11">Liver</tissue>
    </source>
</reference>
<comment type="function">
    <text evidence="9">May function as part of the axonemal radial spoke complex 3 (RS3). Radial spoke complexes are important for ciliary motility.</text>
</comment>
<organism evidence="12">
    <name type="scientific">Marmota monax</name>
    <name type="common">Woodchuck</name>
    <dbReference type="NCBI Taxonomy" id="9995"/>
    <lineage>
        <taxon>Eukaryota</taxon>
        <taxon>Metazoa</taxon>
        <taxon>Chordata</taxon>
        <taxon>Craniata</taxon>
        <taxon>Vertebrata</taxon>
        <taxon>Euteleostomi</taxon>
        <taxon>Mammalia</taxon>
        <taxon>Eutheria</taxon>
        <taxon>Euarchontoglires</taxon>
        <taxon>Glires</taxon>
        <taxon>Rodentia</taxon>
        <taxon>Sciuromorpha</taxon>
        <taxon>Sciuridae</taxon>
        <taxon>Xerinae</taxon>
        <taxon>Marmotini</taxon>
        <taxon>Marmota</taxon>
    </lineage>
</organism>
<evidence type="ECO:0000256" key="2">
    <source>
        <dbReference type="ARBA" id="ARBA00004430"/>
    </source>
</evidence>
<evidence type="ECO:0000256" key="6">
    <source>
        <dbReference type="ARBA" id="ARBA00023069"/>
    </source>
</evidence>
<dbReference type="PANTHER" id="PTHR46613:SF1">
    <property type="entry name" value="RADIAL SPOKE HEAD 10 HOMOLOG B-RELATED"/>
    <property type="match status" value="1"/>
</dbReference>
<keyword evidence="7" id="KW-0206">Cytoskeleton</keyword>
<protein>
    <recommendedName>
        <fullName evidence="13">MORN repeat-containing protein 3</fullName>
    </recommendedName>
</protein>
<dbReference type="SUPFAM" id="SSF82185">
    <property type="entry name" value="Histone H3 K4-specific methyltransferase SET7/9 N-terminal domain"/>
    <property type="match status" value="2"/>
</dbReference>
<comment type="subcellular location">
    <subcellularLocation>
        <location evidence="1">Cell projection</location>
        <location evidence="1">Cilium</location>
        <location evidence="1">Flagellum</location>
    </subcellularLocation>
    <subcellularLocation>
        <location evidence="2">Cytoplasm</location>
        <location evidence="2">Cytoskeleton</location>
        <location evidence="2">Cilium axoneme</location>
    </subcellularLocation>
</comment>
<dbReference type="SMART" id="SM00698">
    <property type="entry name" value="MORN"/>
    <property type="match status" value="7"/>
</dbReference>
<keyword evidence="6" id="KW-0969">Cilium</keyword>
<name>A0A5E4ANH7_MARMO</name>
<comment type="subunit">
    <text evidence="10">Interacts with RSPH6A. Does not appear to be part of the axonemal radial spoke complexes 1 or 2.</text>
</comment>
<evidence type="ECO:0000256" key="5">
    <source>
        <dbReference type="ARBA" id="ARBA00022846"/>
    </source>
</evidence>
<gene>
    <name evidence="11" type="ORF">GHT09_019266</name>
    <name evidence="12" type="ORF">MONAX_5E000625</name>
</gene>
<evidence type="ECO:0000256" key="4">
    <source>
        <dbReference type="ARBA" id="ARBA00022737"/>
    </source>
</evidence>
<evidence type="ECO:0000313" key="12">
    <source>
        <dbReference type="EMBL" id="VTJ58042.1"/>
    </source>
</evidence>
<dbReference type="GO" id="GO:0005930">
    <property type="term" value="C:axoneme"/>
    <property type="evidence" value="ECO:0007669"/>
    <property type="project" value="UniProtKB-SubCell"/>
</dbReference>
<dbReference type="AlphaFoldDB" id="A0A5E4ANH7"/>
<evidence type="ECO:0000256" key="10">
    <source>
        <dbReference type="ARBA" id="ARBA00046952"/>
    </source>
</evidence>
<dbReference type="Gene3D" id="2.20.110.10">
    <property type="entry name" value="Histone H3 K4-specific methyltransferase SET7/9 N-terminal domain"/>
    <property type="match status" value="3"/>
</dbReference>
<dbReference type="InterPro" id="IPR003409">
    <property type="entry name" value="MORN"/>
</dbReference>
<dbReference type="GO" id="GO:0031514">
    <property type="term" value="C:motile cilium"/>
    <property type="evidence" value="ECO:0007669"/>
    <property type="project" value="UniProtKB-SubCell"/>
</dbReference>
<keyword evidence="8" id="KW-0966">Cell projection</keyword>
<evidence type="ECO:0000256" key="9">
    <source>
        <dbReference type="ARBA" id="ARBA00045836"/>
    </source>
</evidence>
<evidence type="ECO:0008006" key="13">
    <source>
        <dbReference type="Google" id="ProtNLM"/>
    </source>
</evidence>
<dbReference type="Proteomes" id="UP000662637">
    <property type="component" value="Unassembled WGS sequence"/>
</dbReference>
<keyword evidence="3" id="KW-0963">Cytoplasm</keyword>
<evidence type="ECO:0000256" key="7">
    <source>
        <dbReference type="ARBA" id="ARBA00023212"/>
    </source>
</evidence>
<sequence>MYEGEVVNGMRNGFGMFKCSTQPVSYVGHWCQGKRHGKGSIYYNQEGTSWYEGDWVYNIKKGWGIRCYKSGNIYEGQWEDNMRHGEGKMRWLTTNEEYTGSWERGVQNGFGTHTWFLKRIPNSQYPLRNEYIGEFVNGCRHGHGKFYYASGAMYAGEWVSNKKHGMGRLTFKNGRVYEGPFFNDHIAQFPDLEVEFISYLDLPVDDAQIDRQRKSSDSAGWAGQKGMTASLQALLVFLEPPTPATVCSRPGLSLGCLLCEILLLILFSQVQFKCTFLQGAAALGFLFTLVQFSQRYLLIA</sequence>
<evidence type="ECO:0000256" key="1">
    <source>
        <dbReference type="ARBA" id="ARBA00004230"/>
    </source>
</evidence>
<proteinExistence type="predicted"/>
<keyword evidence="4" id="KW-0677">Repeat</keyword>
<dbReference type="Pfam" id="PF02493">
    <property type="entry name" value="MORN"/>
    <property type="match status" value="7"/>
</dbReference>
<evidence type="ECO:0000313" key="11">
    <source>
        <dbReference type="EMBL" id="KAF7469494.1"/>
    </source>
</evidence>
<dbReference type="PANTHER" id="PTHR46613">
    <property type="entry name" value="RADIAL SPOKE HEAD 10 HOMOLOG B-RELATED"/>
    <property type="match status" value="1"/>
</dbReference>
<keyword evidence="5" id="KW-0282">Flagellum</keyword>